<dbReference type="AlphaFoldDB" id="A0AA96LPB6"/>
<keyword evidence="3" id="KW-0472">Membrane</keyword>
<evidence type="ECO:0000256" key="1">
    <source>
        <dbReference type="ARBA" id="ARBA00022475"/>
    </source>
</evidence>
<dbReference type="Gene3D" id="3.40.190.10">
    <property type="entry name" value="Periplasmic binding protein-like II"/>
    <property type="match status" value="2"/>
</dbReference>
<dbReference type="PANTHER" id="PTHR43649:SF33">
    <property type="entry name" value="POLYGALACTURONAN_RHAMNOGALACTURONAN-BINDING PROTEIN YTCQ"/>
    <property type="match status" value="1"/>
</dbReference>
<dbReference type="SUPFAM" id="SSF53850">
    <property type="entry name" value="Periplasmic binding protein-like II"/>
    <property type="match status" value="1"/>
</dbReference>
<dbReference type="PROSITE" id="PS51257">
    <property type="entry name" value="PROKAR_LIPOPROTEIN"/>
    <property type="match status" value="1"/>
</dbReference>
<dbReference type="Pfam" id="PF13416">
    <property type="entry name" value="SBP_bac_8"/>
    <property type="match status" value="1"/>
</dbReference>
<dbReference type="InterPro" id="IPR006059">
    <property type="entry name" value="SBP"/>
</dbReference>
<dbReference type="EMBL" id="CP130319">
    <property type="protein sequence ID" value="WNR45752.1"/>
    <property type="molecule type" value="Genomic_DNA"/>
</dbReference>
<feature type="signal peptide" evidence="6">
    <location>
        <begin position="1"/>
        <end position="18"/>
    </location>
</feature>
<evidence type="ECO:0000256" key="2">
    <source>
        <dbReference type="ARBA" id="ARBA00022729"/>
    </source>
</evidence>
<evidence type="ECO:0000256" key="4">
    <source>
        <dbReference type="ARBA" id="ARBA00023139"/>
    </source>
</evidence>
<evidence type="ECO:0000313" key="7">
    <source>
        <dbReference type="EMBL" id="WNR45752.1"/>
    </source>
</evidence>
<organism evidence="7 8">
    <name type="scientific">Paenibacillus roseopurpureus</name>
    <dbReference type="NCBI Taxonomy" id="2918901"/>
    <lineage>
        <taxon>Bacteria</taxon>
        <taxon>Bacillati</taxon>
        <taxon>Bacillota</taxon>
        <taxon>Bacilli</taxon>
        <taxon>Bacillales</taxon>
        <taxon>Paenibacillaceae</taxon>
        <taxon>Paenibacillus</taxon>
    </lineage>
</organism>
<keyword evidence="8" id="KW-1185">Reference proteome</keyword>
<evidence type="ECO:0000256" key="3">
    <source>
        <dbReference type="ARBA" id="ARBA00023136"/>
    </source>
</evidence>
<keyword evidence="5" id="KW-0449">Lipoprotein</keyword>
<keyword evidence="2 6" id="KW-0732">Signal</keyword>
<evidence type="ECO:0000256" key="5">
    <source>
        <dbReference type="ARBA" id="ARBA00023288"/>
    </source>
</evidence>
<proteinExistence type="predicted"/>
<evidence type="ECO:0000313" key="8">
    <source>
        <dbReference type="Proteomes" id="UP001304650"/>
    </source>
</evidence>
<dbReference type="InterPro" id="IPR050490">
    <property type="entry name" value="Bact_solute-bd_prot1"/>
</dbReference>
<feature type="chain" id="PRO_5041744798" evidence="6">
    <location>
        <begin position="19"/>
        <end position="514"/>
    </location>
</feature>
<accession>A0AA96LPB6</accession>
<dbReference type="RefSeq" id="WP_314802755.1">
    <property type="nucleotide sequence ID" value="NZ_CP130319.1"/>
</dbReference>
<evidence type="ECO:0000256" key="6">
    <source>
        <dbReference type="SAM" id="SignalP"/>
    </source>
</evidence>
<dbReference type="Proteomes" id="UP001304650">
    <property type="component" value="Chromosome"/>
</dbReference>
<name>A0AA96LPB6_9BACL</name>
<reference evidence="7" key="1">
    <citation type="submission" date="2022-02" db="EMBL/GenBank/DDBJ databases">
        <title>Paenibacillus sp. MBLB1832 Whole Genome Shotgun Sequencing.</title>
        <authorList>
            <person name="Hwang C.Y."/>
            <person name="Cho E.-S."/>
            <person name="Seo M.-J."/>
        </authorList>
    </citation>
    <scope>NUCLEOTIDE SEQUENCE</scope>
    <source>
        <strain evidence="7">MBLB1832</strain>
    </source>
</reference>
<sequence length="514" mass="56632">MRNWSTKFLTGSITIALAATVAGCGSSNQSGTGASASPQATKAASKEPIAIKILTTTYAEAPPTDVEAIKKLNEKFNVKLSFEYAPVNGYQEKLNALLASNDLPDVTLVWDLNGVQSYANAAKQGAFWELTPYIKNYSNLAKYDTAIYKGLLFEGKTYGIPRVRPLDGHRSLVIRQDWLDKLGLKVPQNMDELWKVMDAFTNNDPDGNGKKDTYAVGATGEGGFANSYTIMFGTSDKWTLDGKGGIIPSFLTPQFRQGIEYWSKAFKAGFLPQDLPILKSSQGKDQMVQGKAGIAFGNVNDSFGYNQIIQKTDPKAKFVSYELPAAPDGKRYYDKASGSFGQMVINKKSVNEEKLKKILEIYDYTATKEGYFLTAYGIQDVDYKTTSLPFLVTQTEEGKKKYTSNSSQWLSGIFNKYSRGESSGMTDEEIKHNYQVIDAIAPNSYPDPSAGLVSPTGLEKGADWTKKLQDGVMNVVIGKSNMDDFDKLVKSFKDDSAYQKYIAEMNAGYKANQK</sequence>
<dbReference type="PANTHER" id="PTHR43649">
    <property type="entry name" value="ARABINOSE-BINDING PROTEIN-RELATED"/>
    <property type="match status" value="1"/>
</dbReference>
<keyword evidence="1" id="KW-1003">Cell membrane</keyword>
<dbReference type="KEGG" id="proo:MJB10_06530"/>
<keyword evidence="4" id="KW-0564">Palmitate</keyword>
<protein>
    <submittedName>
        <fullName evidence="7">Extracellular solute-binding protein</fullName>
    </submittedName>
</protein>
<gene>
    <name evidence="7" type="ORF">MJB10_06530</name>
</gene>